<keyword evidence="3" id="KW-0067">ATP-binding</keyword>
<dbReference type="Gene3D" id="3.30.260.10">
    <property type="entry name" value="TCP-1-like chaperonin intermediate domain"/>
    <property type="match status" value="1"/>
</dbReference>
<dbReference type="PRINTS" id="PR00298">
    <property type="entry name" value="CHAPERONIN60"/>
</dbReference>
<keyword evidence="5" id="KW-0413">Isomerase</keyword>
<dbReference type="CDD" id="cd03344">
    <property type="entry name" value="GroEL"/>
    <property type="match status" value="1"/>
</dbReference>
<dbReference type="AlphaFoldDB" id="A0A955L9S9"/>
<dbReference type="Gene3D" id="1.10.560.10">
    <property type="entry name" value="GroEL-like equatorial domain"/>
    <property type="match status" value="1"/>
</dbReference>
<reference evidence="9" key="2">
    <citation type="journal article" date="2021" name="Microbiome">
        <title>Successional dynamics and alternative stable states in a saline activated sludge microbial community over 9 years.</title>
        <authorList>
            <person name="Wang Y."/>
            <person name="Ye J."/>
            <person name="Ju F."/>
            <person name="Liu L."/>
            <person name="Boyd J.A."/>
            <person name="Deng Y."/>
            <person name="Parks D.H."/>
            <person name="Jiang X."/>
            <person name="Yin X."/>
            <person name="Woodcroft B.J."/>
            <person name="Tyson G.W."/>
            <person name="Hugenholtz P."/>
            <person name="Polz M.F."/>
            <person name="Zhang T."/>
        </authorList>
    </citation>
    <scope>NUCLEOTIDE SEQUENCE</scope>
    <source>
        <strain evidence="9">HKST-UBA11</strain>
    </source>
</reference>
<proteinExistence type="inferred from homology"/>
<reference evidence="9" key="1">
    <citation type="submission" date="2020-04" db="EMBL/GenBank/DDBJ databases">
        <authorList>
            <person name="Zhang T."/>
        </authorList>
    </citation>
    <scope>NUCLEOTIDE SEQUENCE</scope>
    <source>
        <strain evidence="9">HKST-UBA11</strain>
    </source>
</reference>
<dbReference type="InterPro" id="IPR027410">
    <property type="entry name" value="TCP-1-like_intermed_sf"/>
</dbReference>
<evidence type="ECO:0000256" key="7">
    <source>
        <dbReference type="RuleBase" id="RU000419"/>
    </source>
</evidence>
<dbReference type="PROSITE" id="PS00296">
    <property type="entry name" value="CHAPERONINS_CPN60"/>
    <property type="match status" value="1"/>
</dbReference>
<protein>
    <recommendedName>
        <fullName evidence="7">60 kDa chaperonin</fullName>
    </recommendedName>
</protein>
<dbReference type="InterPro" id="IPR027409">
    <property type="entry name" value="GroEL-like_apical_dom_sf"/>
</dbReference>
<dbReference type="Proteomes" id="UP000754563">
    <property type="component" value="Unassembled WGS sequence"/>
</dbReference>
<dbReference type="PANTHER" id="PTHR45633">
    <property type="entry name" value="60 KDA HEAT SHOCK PROTEIN, MITOCHONDRIAL"/>
    <property type="match status" value="1"/>
</dbReference>
<keyword evidence="2" id="KW-0547">Nucleotide-binding</keyword>
<dbReference type="InterPro" id="IPR027413">
    <property type="entry name" value="GROEL-like_equatorial_sf"/>
</dbReference>
<dbReference type="NCBIfam" id="NF009488">
    <property type="entry name" value="PRK12850.1"/>
    <property type="match status" value="1"/>
</dbReference>
<name>A0A955L9S9_9BACT</name>
<dbReference type="EMBL" id="JAGQLH010000113">
    <property type="protein sequence ID" value="MCA9386272.1"/>
    <property type="molecule type" value="Genomic_DNA"/>
</dbReference>
<dbReference type="NCBIfam" id="NF009487">
    <property type="entry name" value="PRK12849.1"/>
    <property type="match status" value="1"/>
</dbReference>
<dbReference type="SUPFAM" id="SSF54849">
    <property type="entry name" value="GroEL-intermediate domain like"/>
    <property type="match status" value="1"/>
</dbReference>
<dbReference type="NCBIfam" id="NF009489">
    <property type="entry name" value="PRK12851.1"/>
    <property type="match status" value="1"/>
</dbReference>
<evidence type="ECO:0000256" key="8">
    <source>
        <dbReference type="SAM" id="Coils"/>
    </source>
</evidence>
<dbReference type="Gene3D" id="3.50.7.10">
    <property type="entry name" value="GroEL"/>
    <property type="match status" value="1"/>
</dbReference>
<sequence length="473" mass="51680">AEAIEVEDPTQNLGVQIVREAAAKTAHLAGDGTTTSVVLAQAIIKEGYKLIQAGVPAIDIKRQLEALVPTITNFIKECSIPVADDYNKIKQVATISANNDVEIGELIAEAMQKATLDGVVAIKESKGNETYIEEVKGLQFNKGYASHYFMTDREKQVAEYEDVCILVTDEKIRDQSKLVPIIEDVYSKGKALLIIADEIEAQALQFCIFNKVRTGLKIVAVKAPAYGDRRKKILEDICIVTGATLISQDNLLRLQDINYSHLGSAKSITVTKDSTTVVDGNSDKQKLEDRIKEVRAEIENAINSYDKETAQERLAKLIGGVAVLYVGAHTENELKEKKDRIDDALHATKAAMQEGIVAGGGLTLFNASNTFKGDSHGSKILKEALQSPMRTIIENAGDNYGEVRANLSNDEKGSMTYGYNALTNTYEDLVDNGIVDPTMVTRVAVENAVSVANLILMTNCTVAQKDFQQYPEM</sequence>
<accession>A0A955L9S9</accession>
<keyword evidence="4" id="KW-0143">Chaperone</keyword>
<dbReference type="GO" id="GO:0042026">
    <property type="term" value="P:protein refolding"/>
    <property type="evidence" value="ECO:0007669"/>
    <property type="project" value="InterPro"/>
</dbReference>
<comment type="similarity">
    <text evidence="1 6">Belongs to the chaperonin (HSP60) family.</text>
</comment>
<evidence type="ECO:0000256" key="1">
    <source>
        <dbReference type="ARBA" id="ARBA00006607"/>
    </source>
</evidence>
<feature type="non-terminal residue" evidence="9">
    <location>
        <position position="1"/>
    </location>
</feature>
<dbReference type="GO" id="GO:0016853">
    <property type="term" value="F:isomerase activity"/>
    <property type="evidence" value="ECO:0007669"/>
    <property type="project" value="UniProtKB-KW"/>
</dbReference>
<dbReference type="Pfam" id="PF00118">
    <property type="entry name" value="Cpn60_TCP1"/>
    <property type="match status" value="1"/>
</dbReference>
<dbReference type="SUPFAM" id="SSF48592">
    <property type="entry name" value="GroEL equatorial domain-like"/>
    <property type="match status" value="1"/>
</dbReference>
<comment type="caution">
    <text evidence="9">The sequence shown here is derived from an EMBL/GenBank/DDBJ whole genome shotgun (WGS) entry which is preliminary data.</text>
</comment>
<evidence type="ECO:0000313" key="10">
    <source>
        <dbReference type="Proteomes" id="UP000754563"/>
    </source>
</evidence>
<evidence type="ECO:0000256" key="2">
    <source>
        <dbReference type="ARBA" id="ARBA00022741"/>
    </source>
</evidence>
<dbReference type="FunFam" id="3.50.7.10:FF:000001">
    <property type="entry name" value="60 kDa chaperonin"/>
    <property type="match status" value="1"/>
</dbReference>
<evidence type="ECO:0000313" key="9">
    <source>
        <dbReference type="EMBL" id="MCA9386272.1"/>
    </source>
</evidence>
<feature type="coiled-coil region" evidence="8">
    <location>
        <begin position="277"/>
        <end position="311"/>
    </location>
</feature>
<dbReference type="NCBIfam" id="NF000592">
    <property type="entry name" value="PRK00013.1"/>
    <property type="match status" value="1"/>
</dbReference>
<comment type="function">
    <text evidence="7">Together with its co-chaperonin GroES, plays an essential role in assisting protein folding. The GroEL-GroES system forms a nano-cage that allows encapsulation of the non-native substrate proteins and provides a physical environment optimized to promote and accelerate protein folding.</text>
</comment>
<evidence type="ECO:0000256" key="6">
    <source>
        <dbReference type="RuleBase" id="RU000418"/>
    </source>
</evidence>
<dbReference type="GO" id="GO:0140662">
    <property type="term" value="F:ATP-dependent protein folding chaperone"/>
    <property type="evidence" value="ECO:0007669"/>
    <property type="project" value="InterPro"/>
</dbReference>
<organism evidence="9 10">
    <name type="scientific">Candidatus Dojkabacteria bacterium</name>
    <dbReference type="NCBI Taxonomy" id="2099670"/>
    <lineage>
        <taxon>Bacteria</taxon>
        <taxon>Candidatus Dojkabacteria</taxon>
    </lineage>
</organism>
<evidence type="ECO:0000256" key="5">
    <source>
        <dbReference type="ARBA" id="ARBA00023235"/>
    </source>
</evidence>
<evidence type="ECO:0000256" key="4">
    <source>
        <dbReference type="ARBA" id="ARBA00023186"/>
    </source>
</evidence>
<comment type="subunit">
    <text evidence="7">Forms a cylinder of 14 subunits composed of two heptameric rings stacked back-to-back. Interacts with the co-chaperonin GroES.</text>
</comment>
<gene>
    <name evidence="9" type="ORF">KC717_06530</name>
</gene>
<evidence type="ECO:0000256" key="3">
    <source>
        <dbReference type="ARBA" id="ARBA00022840"/>
    </source>
</evidence>
<dbReference type="InterPro" id="IPR001844">
    <property type="entry name" value="Cpn60/GroEL"/>
</dbReference>
<dbReference type="GO" id="GO:0005524">
    <property type="term" value="F:ATP binding"/>
    <property type="evidence" value="ECO:0007669"/>
    <property type="project" value="UniProtKB-KW"/>
</dbReference>
<keyword evidence="8" id="KW-0175">Coiled coil</keyword>
<dbReference type="InterPro" id="IPR002423">
    <property type="entry name" value="Cpn60/GroEL/TCP-1"/>
</dbReference>
<dbReference type="InterPro" id="IPR018370">
    <property type="entry name" value="Chaperonin_Cpn60_CS"/>
</dbReference>
<dbReference type="SUPFAM" id="SSF52029">
    <property type="entry name" value="GroEL apical domain-like"/>
    <property type="match status" value="1"/>
</dbReference>